<feature type="transmembrane region" description="Helical" evidence="1">
    <location>
        <begin position="290"/>
        <end position="313"/>
    </location>
</feature>
<dbReference type="AlphaFoldDB" id="A0A1K1N2U1"/>
<dbReference type="Pfam" id="PF02517">
    <property type="entry name" value="Rce1-like"/>
    <property type="match status" value="1"/>
</dbReference>
<keyword evidence="1" id="KW-0812">Transmembrane</keyword>
<feature type="transmembrane region" description="Helical" evidence="1">
    <location>
        <begin position="225"/>
        <end position="248"/>
    </location>
</feature>
<evidence type="ECO:0000259" key="2">
    <source>
        <dbReference type="Pfam" id="PF02517"/>
    </source>
</evidence>
<evidence type="ECO:0000313" key="3">
    <source>
        <dbReference type="EMBL" id="SFW29663.1"/>
    </source>
</evidence>
<dbReference type="GO" id="GO:0004175">
    <property type="term" value="F:endopeptidase activity"/>
    <property type="evidence" value="ECO:0007669"/>
    <property type="project" value="UniProtKB-ARBA"/>
</dbReference>
<feature type="transmembrane region" description="Helical" evidence="1">
    <location>
        <begin position="158"/>
        <end position="175"/>
    </location>
</feature>
<dbReference type="PANTHER" id="PTHR39430">
    <property type="entry name" value="MEMBRANE-ASSOCIATED PROTEASE-RELATED"/>
    <property type="match status" value="1"/>
</dbReference>
<name>A0A1K1N2U1_RUMFL</name>
<evidence type="ECO:0000313" key="4">
    <source>
        <dbReference type="Proteomes" id="UP000183461"/>
    </source>
</evidence>
<dbReference type="EMBL" id="FPIP01000003">
    <property type="protein sequence ID" value="SFW29663.1"/>
    <property type="molecule type" value="Genomic_DNA"/>
</dbReference>
<feature type="transmembrane region" description="Helical" evidence="1">
    <location>
        <begin position="21"/>
        <end position="42"/>
    </location>
</feature>
<keyword evidence="1" id="KW-1133">Transmembrane helix</keyword>
<dbReference type="Proteomes" id="UP000183461">
    <property type="component" value="Unassembled WGS sequence"/>
</dbReference>
<keyword evidence="1" id="KW-0472">Membrane</keyword>
<dbReference type="PANTHER" id="PTHR39430:SF1">
    <property type="entry name" value="PROTEASE"/>
    <property type="match status" value="1"/>
</dbReference>
<feature type="domain" description="CAAX prenyl protease 2/Lysostaphin resistance protein A-like" evidence="2">
    <location>
        <begin position="163"/>
        <end position="255"/>
    </location>
</feature>
<accession>A0A1K1N2U1</accession>
<evidence type="ECO:0000256" key="1">
    <source>
        <dbReference type="SAM" id="Phobius"/>
    </source>
</evidence>
<dbReference type="RefSeq" id="WP_072299955.1">
    <property type="nucleotide sequence ID" value="NZ_FPIP01000003.1"/>
</dbReference>
<feature type="transmembrane region" description="Helical" evidence="1">
    <location>
        <begin position="125"/>
        <end position="152"/>
    </location>
</feature>
<organism evidence="3 4">
    <name type="scientific">Ruminococcus flavefaciens</name>
    <dbReference type="NCBI Taxonomy" id="1265"/>
    <lineage>
        <taxon>Bacteria</taxon>
        <taxon>Bacillati</taxon>
        <taxon>Bacillota</taxon>
        <taxon>Clostridia</taxon>
        <taxon>Eubacteriales</taxon>
        <taxon>Oscillospiraceae</taxon>
        <taxon>Ruminococcus</taxon>
    </lineage>
</organism>
<dbReference type="GO" id="GO:0080120">
    <property type="term" value="P:CAAX-box protein maturation"/>
    <property type="evidence" value="ECO:0007669"/>
    <property type="project" value="UniProtKB-ARBA"/>
</dbReference>
<proteinExistence type="predicted"/>
<feature type="transmembrane region" description="Helical" evidence="1">
    <location>
        <begin position="196"/>
        <end position="213"/>
    </location>
</feature>
<gene>
    <name evidence="3" type="ORF">SAMN02910280_1649</name>
</gene>
<dbReference type="InterPro" id="IPR003675">
    <property type="entry name" value="Rce1/LyrA-like_dom"/>
</dbReference>
<protein>
    <recommendedName>
        <fullName evidence="2">CAAX prenyl protease 2/Lysostaphin resistance protein A-like domain-containing protein</fullName>
    </recommendedName>
</protein>
<feature type="transmembrane region" description="Helical" evidence="1">
    <location>
        <begin position="85"/>
        <end position="104"/>
    </location>
</feature>
<reference evidence="3 4" key="1">
    <citation type="submission" date="2016-11" db="EMBL/GenBank/DDBJ databases">
        <authorList>
            <person name="Jaros S."/>
            <person name="Januszkiewicz K."/>
            <person name="Wedrychowicz H."/>
        </authorList>
    </citation>
    <scope>NUCLEOTIDE SEQUENCE [LARGE SCALE GENOMIC DNA]</scope>
    <source>
        <strain evidence="3 4">YL228</strain>
    </source>
</reference>
<sequence length="328" mass="35290">MLNYRPKMFDEASKSHASKNIFIIILIFIVVFIAIALLESIIPGVASIKPLLEELAKSDLEDTSSLLDPSATMELATKVASRPEVMIPTMYSTVFGTICSLIYCRCIEVRKVCSMGVKKAKFFQNYLPGVAIGLVLMTAAVLLGALFGIHTVKLSNDINIVMIALYFIGYIIQGMSEEFIFRGYFMTTIGGSGKHTLVAVAISSVAFSLAHATNPGFGPLPFFNIALFGAFAALYMILFENIWGVCAIHSIWNFMQGNFYGISVSGTGENPSIFRTTAKSSSAFLTGGKFGIEGSILTTIVLLIATAAVVYGISQKSAAQQSEAAVSE</sequence>